<feature type="domain" description="NYN" evidence="1">
    <location>
        <begin position="21"/>
        <end position="166"/>
    </location>
</feature>
<dbReference type="Pfam" id="PF01936">
    <property type="entry name" value="NYN"/>
    <property type="match status" value="1"/>
</dbReference>
<dbReference type="AlphaFoldDB" id="A0A0D8J024"/>
<proteinExistence type="predicted"/>
<dbReference type="GeneID" id="42856466"/>
<evidence type="ECO:0000313" key="2">
    <source>
        <dbReference type="EMBL" id="KJF40247.1"/>
    </source>
</evidence>
<dbReference type="GO" id="GO:0004540">
    <property type="term" value="F:RNA nuclease activity"/>
    <property type="evidence" value="ECO:0007669"/>
    <property type="project" value="InterPro"/>
</dbReference>
<dbReference type="Gene3D" id="3.40.50.1010">
    <property type="entry name" value="5'-nuclease"/>
    <property type="match status" value="1"/>
</dbReference>
<reference evidence="2" key="1">
    <citation type="submission" date="2015-02" db="EMBL/GenBank/DDBJ databases">
        <title>A novel member of the family Ruminococcaceae isolated from human feces.</title>
        <authorList>
            <person name="Shkoporov A.N."/>
            <person name="Chaplin A.V."/>
            <person name="Motuzova O.V."/>
            <person name="Kafarskaia L.I."/>
            <person name="Khokhlova E.V."/>
            <person name="Efimov B.A."/>
        </authorList>
    </citation>
    <scope>NUCLEOTIDE SEQUENCE [LARGE SCALE GENOMIC DNA]</scope>
    <source>
        <strain evidence="2">585-1</strain>
    </source>
</reference>
<dbReference type="InterPro" id="IPR021139">
    <property type="entry name" value="NYN"/>
</dbReference>
<gene>
    <name evidence="2" type="ORF">TQ39_07560</name>
</gene>
<name>A0A0D8J024_9FIRM</name>
<sequence>MDISNIGERILNRFRKPQKERALVFVDYEHWFFGYKNLFGLKPNIKEWYDSICTRFQVEEAFFFADFTGIPVLKDEPGHIRTVSDSIIETGNFAGKNKKDMSDFVMLDYIYRKAMEYPDVKYFVLFTGDGHFQSVVKFLRNKCDKKVIQYGVKGCCSKQLCDAALEHYSVPTEDIKPSVYYPMIIERLDWAAKHPEVIVTFMNTVRYVSQRNEVSEAIIIQALNQMLDSDLICKKRRRVDFNNSVLVLSANWDKLQECGLWSPKS</sequence>
<dbReference type="RefSeq" id="WP_050005094.1">
    <property type="nucleotide sequence ID" value="NZ_JXXK01000008.1"/>
</dbReference>
<comment type="caution">
    <text evidence="2">The sequence shown here is derived from an EMBL/GenBank/DDBJ whole genome shotgun (WGS) entry which is preliminary data.</text>
</comment>
<dbReference type="EMBL" id="JXXK01000008">
    <property type="protein sequence ID" value="KJF40247.1"/>
    <property type="molecule type" value="Genomic_DNA"/>
</dbReference>
<protein>
    <recommendedName>
        <fullName evidence="1">NYN domain-containing protein</fullName>
    </recommendedName>
</protein>
<evidence type="ECO:0000313" key="3">
    <source>
        <dbReference type="Proteomes" id="UP000032483"/>
    </source>
</evidence>
<organism evidence="2 3">
    <name type="scientific">Ruthenibacterium lactatiformans</name>
    <dbReference type="NCBI Taxonomy" id="1550024"/>
    <lineage>
        <taxon>Bacteria</taxon>
        <taxon>Bacillati</taxon>
        <taxon>Bacillota</taxon>
        <taxon>Clostridia</taxon>
        <taxon>Eubacteriales</taxon>
        <taxon>Oscillospiraceae</taxon>
        <taxon>Ruthenibacterium</taxon>
    </lineage>
</organism>
<keyword evidence="3" id="KW-1185">Reference proteome</keyword>
<evidence type="ECO:0000259" key="1">
    <source>
        <dbReference type="Pfam" id="PF01936"/>
    </source>
</evidence>
<dbReference type="Proteomes" id="UP000032483">
    <property type="component" value="Unassembled WGS sequence"/>
</dbReference>
<accession>A0A0D8J024</accession>